<gene>
    <name evidence="4" type="ORF">UFOVP1296_9</name>
    <name evidence="2" type="ORF">UFOVP471_85</name>
    <name evidence="3" type="ORF">UFOVP890_9</name>
</gene>
<dbReference type="EMBL" id="LR796845">
    <property type="protein sequence ID" value="CAB4169324.1"/>
    <property type="molecule type" value="Genomic_DNA"/>
</dbReference>
<evidence type="ECO:0000313" key="3">
    <source>
        <dbReference type="EMBL" id="CAB4169324.1"/>
    </source>
</evidence>
<feature type="domain" description="Phage head morphogenesis" evidence="1">
    <location>
        <begin position="139"/>
        <end position="301"/>
    </location>
</feature>
<sequence length="307" mass="33572">MPFVSRKSNQVTKNALPIDPQLLKDVDAMALPYRAAMQGLDRVVQEASRQIAGGADALQTFQMLLSESVVAHLSAQIPSVAGVMSRQAFRAAVEAIKSLPQGLSISMSFDKSDPRAIAWARLRAGKMIAQIQDEQLLAIRRIIANAIAEGVTVPQAAKQIQQVVGLHDRWQRAVDNSYERDVQRYIADGIKPTRAATMAEQNAVKYRQKLIRARARNIARTEVMASQNQGTLMAWMQAGEKGLINLSLTKKEWMAGPSGWKGITVCDTCAPLNGQQVPVTSPFDNGLLAPPAHPSCRCRMILIPPEV</sequence>
<evidence type="ECO:0000313" key="2">
    <source>
        <dbReference type="EMBL" id="CAB4144912.1"/>
    </source>
</evidence>
<accession>A0A6J5MF69</accession>
<dbReference type="EMBL" id="LR796438">
    <property type="protein sequence ID" value="CAB4144912.1"/>
    <property type="molecule type" value="Genomic_DNA"/>
</dbReference>
<organism evidence="2">
    <name type="scientific">uncultured Caudovirales phage</name>
    <dbReference type="NCBI Taxonomy" id="2100421"/>
    <lineage>
        <taxon>Viruses</taxon>
        <taxon>Duplodnaviria</taxon>
        <taxon>Heunggongvirae</taxon>
        <taxon>Uroviricota</taxon>
        <taxon>Caudoviricetes</taxon>
        <taxon>Peduoviridae</taxon>
        <taxon>Maltschvirus</taxon>
        <taxon>Maltschvirus maltsch</taxon>
    </lineage>
</organism>
<protein>
    <submittedName>
        <fullName evidence="2">Phage head morphogenesis domain containing protein</fullName>
    </submittedName>
</protein>
<dbReference type="InterPro" id="IPR006528">
    <property type="entry name" value="Phage_head_morphogenesis_dom"/>
</dbReference>
<evidence type="ECO:0000313" key="4">
    <source>
        <dbReference type="EMBL" id="CAB4195376.1"/>
    </source>
</evidence>
<dbReference type="EMBL" id="LR797240">
    <property type="protein sequence ID" value="CAB4195376.1"/>
    <property type="molecule type" value="Genomic_DNA"/>
</dbReference>
<name>A0A6J5MF69_9CAUD</name>
<evidence type="ECO:0000259" key="1">
    <source>
        <dbReference type="Pfam" id="PF04233"/>
    </source>
</evidence>
<reference evidence="2" key="1">
    <citation type="submission" date="2020-04" db="EMBL/GenBank/DDBJ databases">
        <authorList>
            <person name="Chiriac C."/>
            <person name="Salcher M."/>
            <person name="Ghai R."/>
            <person name="Kavagutti S V."/>
        </authorList>
    </citation>
    <scope>NUCLEOTIDE SEQUENCE</scope>
</reference>
<proteinExistence type="predicted"/>
<dbReference type="Pfam" id="PF04233">
    <property type="entry name" value="Phage_Mu_F"/>
    <property type="match status" value="1"/>
</dbReference>